<protein>
    <recommendedName>
        <fullName evidence="1">SOCS box domain-containing protein</fullName>
    </recommendedName>
</protein>
<feature type="domain" description="SOCS box" evidence="1">
    <location>
        <begin position="124"/>
        <end position="164"/>
    </location>
</feature>
<dbReference type="SMART" id="SM00969">
    <property type="entry name" value="SOCS_box"/>
    <property type="match status" value="1"/>
</dbReference>
<gene>
    <name evidence="2" type="primary">ORF216691</name>
</gene>
<dbReference type="Gene3D" id="1.10.750.20">
    <property type="entry name" value="SOCS box"/>
    <property type="match status" value="1"/>
</dbReference>
<dbReference type="InterPro" id="IPR001496">
    <property type="entry name" value="SOCS_box"/>
</dbReference>
<dbReference type="PROSITE" id="PS50225">
    <property type="entry name" value="SOCS"/>
    <property type="match status" value="1"/>
</dbReference>
<evidence type="ECO:0000313" key="2">
    <source>
        <dbReference type="EMBL" id="CEK97724.1"/>
    </source>
</evidence>
<evidence type="ECO:0000259" key="1">
    <source>
        <dbReference type="PROSITE" id="PS50225"/>
    </source>
</evidence>
<dbReference type="CDD" id="cd03587">
    <property type="entry name" value="SOCS"/>
    <property type="match status" value="1"/>
</dbReference>
<proteinExistence type="predicted"/>
<dbReference type="SMART" id="SM00253">
    <property type="entry name" value="SOCS"/>
    <property type="match status" value="1"/>
</dbReference>
<dbReference type="InterPro" id="IPR036036">
    <property type="entry name" value="SOCS_box-like_dom_sf"/>
</dbReference>
<dbReference type="AlphaFoldDB" id="A0A0B7BWX8"/>
<organism evidence="2">
    <name type="scientific">Arion vulgaris</name>
    <dbReference type="NCBI Taxonomy" id="1028688"/>
    <lineage>
        <taxon>Eukaryota</taxon>
        <taxon>Metazoa</taxon>
        <taxon>Spiralia</taxon>
        <taxon>Lophotrochozoa</taxon>
        <taxon>Mollusca</taxon>
        <taxon>Gastropoda</taxon>
        <taxon>Heterobranchia</taxon>
        <taxon>Euthyneura</taxon>
        <taxon>Panpulmonata</taxon>
        <taxon>Eupulmonata</taxon>
        <taxon>Stylommatophora</taxon>
        <taxon>Helicina</taxon>
        <taxon>Arionoidea</taxon>
        <taxon>Arionidae</taxon>
        <taxon>Arion</taxon>
    </lineage>
</organism>
<accession>A0A0B7BWX8</accession>
<sequence length="164" mass="18426">LLKQALYVNTIDEKGLSPLCYEILLLLKSNDSVPWMLDTAKVLVCGGAELHLPQDFDELESFIKRAITVPAANLFSRLVDDIQHVIPHAQSKLLKRLEQKANFSLSTSMLTTSDKEVEPLLSLVPSLTQLCRITIRQCLSGYVYANVKFLPVPDKMKEYICSCD</sequence>
<name>A0A0B7BWX8_9EUPU</name>
<dbReference type="Pfam" id="PF07525">
    <property type="entry name" value="SOCS_box"/>
    <property type="match status" value="1"/>
</dbReference>
<dbReference type="GO" id="GO:0035556">
    <property type="term" value="P:intracellular signal transduction"/>
    <property type="evidence" value="ECO:0007669"/>
    <property type="project" value="InterPro"/>
</dbReference>
<dbReference type="SUPFAM" id="SSF158235">
    <property type="entry name" value="SOCS box-like"/>
    <property type="match status" value="1"/>
</dbReference>
<feature type="non-terminal residue" evidence="2">
    <location>
        <position position="1"/>
    </location>
</feature>
<reference evidence="2" key="1">
    <citation type="submission" date="2014-12" db="EMBL/GenBank/DDBJ databases">
        <title>Insight into the proteome of Arion vulgaris.</title>
        <authorList>
            <person name="Aradska J."/>
            <person name="Bulat T."/>
            <person name="Smidak R."/>
            <person name="Sarate P."/>
            <person name="Gangsoo J."/>
            <person name="Sialana F."/>
            <person name="Bilban M."/>
            <person name="Lubec G."/>
        </authorList>
    </citation>
    <scope>NUCLEOTIDE SEQUENCE</scope>
    <source>
        <tissue evidence="2">Skin</tissue>
    </source>
</reference>
<dbReference type="EMBL" id="HACG01050859">
    <property type="protein sequence ID" value="CEK97724.1"/>
    <property type="molecule type" value="Transcribed_RNA"/>
</dbReference>